<dbReference type="Gene3D" id="3.30.450.40">
    <property type="match status" value="1"/>
</dbReference>
<evidence type="ECO:0000256" key="1">
    <source>
        <dbReference type="ARBA" id="ARBA00022679"/>
    </source>
</evidence>
<keyword evidence="4" id="KW-0548">Nucleotidyltransferase</keyword>
<dbReference type="FunFam" id="3.30.70.270:FF:000001">
    <property type="entry name" value="Diguanylate cyclase domain protein"/>
    <property type="match status" value="1"/>
</dbReference>
<dbReference type="InterPro" id="IPR029016">
    <property type="entry name" value="GAF-like_dom_sf"/>
</dbReference>
<dbReference type="InterPro" id="IPR050469">
    <property type="entry name" value="Diguanylate_Cyclase"/>
</dbReference>
<organism evidence="4 5">
    <name type="scientific">Methylomirabilis oxygeniifera</name>
    <dbReference type="NCBI Taxonomy" id="671143"/>
    <lineage>
        <taxon>Bacteria</taxon>
        <taxon>Candidatus Methylomirabilota</taxon>
        <taxon>Candidatus Methylomirabilia</taxon>
        <taxon>Candidatus Methylomirabilales</taxon>
        <taxon>Candidatus Methylomirabilaceae</taxon>
        <taxon>Candidatus Methylomirabilis</taxon>
    </lineage>
</organism>
<dbReference type="SUPFAM" id="SSF52172">
    <property type="entry name" value="CheY-like"/>
    <property type="match status" value="1"/>
</dbReference>
<dbReference type="GO" id="GO:0016301">
    <property type="term" value="F:kinase activity"/>
    <property type="evidence" value="ECO:0007669"/>
    <property type="project" value="UniProtKB-KW"/>
</dbReference>
<dbReference type="PROSITE" id="PS50887">
    <property type="entry name" value="GGDEF"/>
    <property type="match status" value="1"/>
</dbReference>
<dbReference type="AlphaFoldDB" id="D5MK70"/>
<dbReference type="InterPro" id="IPR003018">
    <property type="entry name" value="GAF"/>
</dbReference>
<sequence>MSEHCEDQSQSIVIIADGVHSTRRLRELLTRRGFSVLQASSEQEALDILAAGDTDLVMLDAEPYVALQQRADRLAAVNRLTRVIGASFDLDEVYQTFAAEVGRLIHYDRMTLALRNDRGSGLRVLRLAPDQPATGWPEGVAGMGEGTGIGWVMSERRPHIEYDLAESRQFIEDEALFKAGIRSCIRLPLIVKGQVIGGLCMDSIRPDRYGESEIDLLLPLSEQLAIAIETGRLFQEVHRLAITDELTGLFNHRHFYSQLDQDLRRNRRYGHPLSLIMLDIDLFKQYNDFHGHLAGDEALRLTAARLKKSTRGADIVARYGGDEFGIILPETDPRQALVQAERVRSVMARDHFGGQGTPGRNTLTVSLGVACLGPDMYKVEDLVRAADQALYCAKAAGGNQIAVSESCGLPCHSEGSGKGC</sequence>
<feature type="domain" description="GGDEF" evidence="3">
    <location>
        <begin position="271"/>
        <end position="406"/>
    </location>
</feature>
<accession>D5MK70</accession>
<dbReference type="Pfam" id="PF00990">
    <property type="entry name" value="GGDEF"/>
    <property type="match status" value="1"/>
</dbReference>
<dbReference type="GO" id="GO:0005886">
    <property type="term" value="C:plasma membrane"/>
    <property type="evidence" value="ECO:0007669"/>
    <property type="project" value="TreeGrafter"/>
</dbReference>
<dbReference type="PANTHER" id="PTHR45138">
    <property type="entry name" value="REGULATORY COMPONENTS OF SENSORY TRANSDUCTION SYSTEM"/>
    <property type="match status" value="1"/>
</dbReference>
<dbReference type="KEGG" id="mox:DAMO_2619"/>
<dbReference type="InterPro" id="IPR000160">
    <property type="entry name" value="GGDEF_dom"/>
</dbReference>
<dbReference type="GO" id="GO:0043709">
    <property type="term" value="P:cell adhesion involved in single-species biofilm formation"/>
    <property type="evidence" value="ECO:0007669"/>
    <property type="project" value="TreeGrafter"/>
</dbReference>
<dbReference type="STRING" id="671143.DAMO_2619"/>
<dbReference type="Pfam" id="PF01590">
    <property type="entry name" value="GAF"/>
    <property type="match status" value="1"/>
</dbReference>
<protein>
    <submittedName>
        <fullName evidence="4">Putative Diguanylate kinase</fullName>
        <ecNumber evidence="4">2.7.7.65</ecNumber>
    </submittedName>
</protein>
<dbReference type="eggNOG" id="COG3706">
    <property type="taxonomic scope" value="Bacteria"/>
</dbReference>
<dbReference type="Gene3D" id="3.40.50.2300">
    <property type="match status" value="1"/>
</dbReference>
<keyword evidence="2 4" id="KW-0418">Kinase</keyword>
<dbReference type="InterPro" id="IPR029787">
    <property type="entry name" value="Nucleotide_cyclase"/>
</dbReference>
<name>D5MK70_METO1</name>
<dbReference type="EMBL" id="FP565575">
    <property type="protein sequence ID" value="CBE69692.1"/>
    <property type="molecule type" value="Genomic_DNA"/>
</dbReference>
<dbReference type="SMART" id="SM00065">
    <property type="entry name" value="GAF"/>
    <property type="match status" value="1"/>
</dbReference>
<evidence type="ECO:0000256" key="2">
    <source>
        <dbReference type="ARBA" id="ARBA00022777"/>
    </source>
</evidence>
<proteinExistence type="predicted"/>
<evidence type="ECO:0000259" key="3">
    <source>
        <dbReference type="PROSITE" id="PS50887"/>
    </source>
</evidence>
<reference evidence="4 5" key="1">
    <citation type="journal article" date="2010" name="Nature">
        <title>Nitrite-driven anaerobic methane oxidation by oxygenic bacteria.</title>
        <authorList>
            <person name="Ettwig K.F."/>
            <person name="Butler M.K."/>
            <person name="Le Paslier D."/>
            <person name="Pelletier E."/>
            <person name="Mangenot S."/>
            <person name="Kuypers M.M.M."/>
            <person name="Schreiber F."/>
            <person name="Dutilh B.E."/>
            <person name="Zedelius J."/>
            <person name="de Beer D."/>
            <person name="Gloerich J."/>
            <person name="Wessels H.J.C.T."/>
            <person name="van Allen T."/>
            <person name="Luesken F."/>
            <person name="Wu M."/>
            <person name="van de Pas-Schoonen K.T."/>
            <person name="Op den Camp H.J.M."/>
            <person name="Janssen-Megens E.M."/>
            <person name="Francoijs K-J."/>
            <person name="Stunnenberg H."/>
            <person name="Weissenbach J."/>
            <person name="Jetten M.S.M."/>
            <person name="Strous M."/>
        </authorList>
    </citation>
    <scope>NUCLEOTIDE SEQUENCE [LARGE SCALE GENOMIC DNA]</scope>
</reference>
<dbReference type="InterPro" id="IPR011006">
    <property type="entry name" value="CheY-like_superfamily"/>
</dbReference>
<dbReference type="CDD" id="cd01949">
    <property type="entry name" value="GGDEF"/>
    <property type="match status" value="1"/>
</dbReference>
<evidence type="ECO:0000313" key="5">
    <source>
        <dbReference type="Proteomes" id="UP000006898"/>
    </source>
</evidence>
<dbReference type="Gene3D" id="3.30.70.270">
    <property type="match status" value="1"/>
</dbReference>
<dbReference type="SUPFAM" id="SSF55073">
    <property type="entry name" value="Nucleotide cyclase"/>
    <property type="match status" value="1"/>
</dbReference>
<dbReference type="NCBIfam" id="TIGR00254">
    <property type="entry name" value="GGDEF"/>
    <property type="match status" value="1"/>
</dbReference>
<keyword evidence="1 4" id="KW-0808">Transferase</keyword>
<dbReference type="eggNOG" id="COG2203">
    <property type="taxonomic scope" value="Bacteria"/>
</dbReference>
<dbReference type="GO" id="GO:1902201">
    <property type="term" value="P:negative regulation of bacterial-type flagellum-dependent cell motility"/>
    <property type="evidence" value="ECO:0007669"/>
    <property type="project" value="TreeGrafter"/>
</dbReference>
<dbReference type="SUPFAM" id="SSF55781">
    <property type="entry name" value="GAF domain-like"/>
    <property type="match status" value="1"/>
</dbReference>
<dbReference type="GO" id="GO:0052621">
    <property type="term" value="F:diguanylate cyclase activity"/>
    <property type="evidence" value="ECO:0007669"/>
    <property type="project" value="UniProtKB-EC"/>
</dbReference>
<evidence type="ECO:0000313" key="4">
    <source>
        <dbReference type="EMBL" id="CBE69692.1"/>
    </source>
</evidence>
<dbReference type="PANTHER" id="PTHR45138:SF9">
    <property type="entry name" value="DIGUANYLATE CYCLASE DGCM-RELATED"/>
    <property type="match status" value="1"/>
</dbReference>
<gene>
    <name evidence="4" type="ORF">DAMO_2619</name>
</gene>
<dbReference type="HOGENOM" id="CLU_000445_11_24_0"/>
<dbReference type="Proteomes" id="UP000006898">
    <property type="component" value="Chromosome"/>
</dbReference>
<dbReference type="EC" id="2.7.7.65" evidence="4"/>
<dbReference type="SMART" id="SM00267">
    <property type="entry name" value="GGDEF"/>
    <property type="match status" value="1"/>
</dbReference>
<dbReference type="InterPro" id="IPR043128">
    <property type="entry name" value="Rev_trsase/Diguanyl_cyclase"/>
</dbReference>